<gene>
    <name evidence="9" type="ORF">FEV09_07880</name>
</gene>
<keyword evidence="4 7" id="KW-0812">Transmembrane</keyword>
<keyword evidence="3" id="KW-1003">Cell membrane</keyword>
<keyword evidence="7" id="KW-0813">Transport</keyword>
<evidence type="ECO:0000256" key="1">
    <source>
        <dbReference type="ARBA" id="ARBA00004162"/>
    </source>
</evidence>
<evidence type="ECO:0000256" key="4">
    <source>
        <dbReference type="ARBA" id="ARBA00022692"/>
    </source>
</evidence>
<evidence type="ECO:0000256" key="7">
    <source>
        <dbReference type="RuleBase" id="RU003879"/>
    </source>
</evidence>
<organism evidence="9 10">
    <name type="scientific">Pseudanabaena catenata USMAC16</name>
    <dbReference type="NCBI Taxonomy" id="1855837"/>
    <lineage>
        <taxon>Bacteria</taxon>
        <taxon>Bacillati</taxon>
        <taxon>Cyanobacteriota</taxon>
        <taxon>Cyanophyceae</taxon>
        <taxon>Pseudanabaenales</taxon>
        <taxon>Pseudanabaenaceae</taxon>
        <taxon>Pseudanabaena</taxon>
    </lineage>
</organism>
<dbReference type="GO" id="GO:0022857">
    <property type="term" value="F:transmembrane transporter activity"/>
    <property type="evidence" value="ECO:0007669"/>
    <property type="project" value="InterPro"/>
</dbReference>
<evidence type="ECO:0000256" key="6">
    <source>
        <dbReference type="ARBA" id="ARBA00023136"/>
    </source>
</evidence>
<dbReference type="Pfam" id="PF02472">
    <property type="entry name" value="ExbD"/>
    <property type="match status" value="1"/>
</dbReference>
<dbReference type="AlphaFoldDB" id="A0A9X4M6M4"/>
<keyword evidence="10" id="KW-1185">Reference proteome</keyword>
<evidence type="ECO:0000256" key="2">
    <source>
        <dbReference type="ARBA" id="ARBA00005811"/>
    </source>
</evidence>
<comment type="subcellular location">
    <subcellularLocation>
        <location evidence="1">Cell membrane</location>
        <topology evidence="1">Single-pass membrane protein</topology>
    </subcellularLocation>
    <subcellularLocation>
        <location evidence="7">Cell membrane</location>
        <topology evidence="7">Single-pass type II membrane protein</topology>
    </subcellularLocation>
</comment>
<dbReference type="GO" id="GO:0015031">
    <property type="term" value="P:protein transport"/>
    <property type="evidence" value="ECO:0007669"/>
    <property type="project" value="UniProtKB-KW"/>
</dbReference>
<keyword evidence="7" id="KW-0653">Protein transport</keyword>
<evidence type="ECO:0000256" key="5">
    <source>
        <dbReference type="ARBA" id="ARBA00022989"/>
    </source>
</evidence>
<name>A0A9X4M6M4_9CYAN</name>
<reference evidence="9" key="1">
    <citation type="submission" date="2019-05" db="EMBL/GenBank/DDBJ databases">
        <title>Whole genome sequencing of Pseudanabaena catenata USMAC16.</title>
        <authorList>
            <person name="Khan Z."/>
            <person name="Omar W.M."/>
            <person name="Convey P."/>
            <person name="Merican F."/>
            <person name="Najimudin N."/>
        </authorList>
    </citation>
    <scope>NUCLEOTIDE SEQUENCE</scope>
    <source>
        <strain evidence="9">USMAC16</strain>
    </source>
</reference>
<keyword evidence="6 8" id="KW-0472">Membrane</keyword>
<dbReference type="InterPro" id="IPR003400">
    <property type="entry name" value="ExbD"/>
</dbReference>
<comment type="similarity">
    <text evidence="2 7">Belongs to the ExbD/TolR family.</text>
</comment>
<feature type="transmembrane region" description="Helical" evidence="8">
    <location>
        <begin position="23"/>
        <end position="44"/>
    </location>
</feature>
<dbReference type="Proteomes" id="UP001152872">
    <property type="component" value="Unassembled WGS sequence"/>
</dbReference>
<dbReference type="RefSeq" id="WP_009626550.1">
    <property type="nucleotide sequence ID" value="NZ_VBTY01000049.1"/>
</dbReference>
<keyword evidence="5 8" id="KW-1133">Transmembrane helix</keyword>
<evidence type="ECO:0000256" key="8">
    <source>
        <dbReference type="SAM" id="Phobius"/>
    </source>
</evidence>
<evidence type="ECO:0000256" key="3">
    <source>
        <dbReference type="ARBA" id="ARBA00022475"/>
    </source>
</evidence>
<protein>
    <submittedName>
        <fullName evidence="9">Biopolymer transporter ExbD</fullName>
    </submittedName>
</protein>
<proteinExistence type="inferred from homology"/>
<comment type="caution">
    <text evidence="9">The sequence shown here is derived from an EMBL/GenBank/DDBJ whole genome shotgun (WGS) entry which is preliminary data.</text>
</comment>
<dbReference type="Gene3D" id="3.30.420.270">
    <property type="match status" value="1"/>
</dbReference>
<dbReference type="GO" id="GO:0005886">
    <property type="term" value="C:plasma membrane"/>
    <property type="evidence" value="ECO:0007669"/>
    <property type="project" value="UniProtKB-SubCell"/>
</dbReference>
<accession>A0A9X4M6M4</accession>
<dbReference type="PANTHER" id="PTHR30558:SF3">
    <property type="entry name" value="BIOPOLYMER TRANSPORT PROTEIN EXBD-RELATED"/>
    <property type="match status" value="1"/>
</dbReference>
<dbReference type="EMBL" id="VBTY01000049">
    <property type="protein sequence ID" value="MDG3494477.1"/>
    <property type="molecule type" value="Genomic_DNA"/>
</dbReference>
<evidence type="ECO:0000313" key="10">
    <source>
        <dbReference type="Proteomes" id="UP001152872"/>
    </source>
</evidence>
<dbReference type="PANTHER" id="PTHR30558">
    <property type="entry name" value="EXBD MEMBRANE COMPONENT OF PMF-DRIVEN MACROMOLECULE IMPORT SYSTEM"/>
    <property type="match status" value="1"/>
</dbReference>
<evidence type="ECO:0000313" key="9">
    <source>
        <dbReference type="EMBL" id="MDG3494477.1"/>
    </source>
</evidence>
<sequence>MSRRNRRRQDADLSDQPIEIKNVVPLLDVLFALLTFFVLSSLFLNRTEGLPVNLPKAQSGAMQKTPARATISVNEKTEVFLNKQKIGISEVSDRVKQLLEPNQDLVVVLNADRTVQHGDIIQIMDQLKQIPRVKMAIATKNN</sequence>